<evidence type="ECO:0000256" key="1">
    <source>
        <dbReference type="ARBA" id="ARBA00002670"/>
    </source>
</evidence>
<evidence type="ECO:0000256" key="2">
    <source>
        <dbReference type="SAM" id="SignalP"/>
    </source>
</evidence>
<sequence length="380" mass="43977">MASMFLVLVNLLNTTRCGKLLYSEINTYSIYLNNVKMLSTWGQSAWVFICMNTPAVITVKGFLKGISLDFFNFLISKIIQENSSETTRSDFPSRTTDKNSKNFYEWLVGVTDGDGTFHFSKTQKGIWSFTFKIGQSNYNLRLLYYIKSMLGVGSVSVPNSKDNCAEYRVRNIKHIIQYILPIFDQYLLLTSKHFNYTIFKQAILIMNDSTLTKEQKDIFISKLKSQIMPNDYVSPAWQTIDNMVTTIDSAMKVLSKSWLIGFTEAEGSFYIVKKGSKRLVHAFEITQKLDIIVLEAIAKILGLTVTKKKTYNTVVTTNTERVKFLVTYYHKTMKGMKALEYRIWARSFSKENKDFELMSKIQNLMRNIRSIRLDKNFKLK</sequence>
<dbReference type="SUPFAM" id="SSF55608">
    <property type="entry name" value="Homing endonucleases"/>
    <property type="match status" value="2"/>
</dbReference>
<dbReference type="GeneID" id="40142209"/>
<gene>
    <name evidence="4" type="primary">orf2</name>
    <name evidence="4" type="ORF">HM01MITGene03</name>
</gene>
<dbReference type="AlphaFoldDB" id="A0A4D6E4W4"/>
<dbReference type="InterPro" id="IPR027434">
    <property type="entry name" value="Homing_endonucl"/>
</dbReference>
<dbReference type="InterPro" id="IPR004860">
    <property type="entry name" value="LAGLIDADG_dom"/>
</dbReference>
<geneLocation type="mitochondrion" evidence="4"/>
<dbReference type="GO" id="GO:0004519">
    <property type="term" value="F:endonuclease activity"/>
    <property type="evidence" value="ECO:0007669"/>
    <property type="project" value="InterPro"/>
</dbReference>
<keyword evidence="4" id="KW-0496">Mitochondrion</keyword>
<proteinExistence type="predicted"/>
<name>A0A4D6E4W4_HYPMA</name>
<evidence type="ECO:0000313" key="4">
    <source>
        <dbReference type="EMBL" id="QBZ73679.1"/>
    </source>
</evidence>
<evidence type="ECO:0000259" key="3">
    <source>
        <dbReference type="Pfam" id="PF00961"/>
    </source>
</evidence>
<dbReference type="InterPro" id="IPR051289">
    <property type="entry name" value="LAGLIDADG_Endonuclease"/>
</dbReference>
<dbReference type="Gene3D" id="3.10.28.10">
    <property type="entry name" value="Homing endonucleases"/>
    <property type="match status" value="2"/>
</dbReference>
<feature type="chain" id="PRO_5026007046" description="Homing endonuclease LAGLIDADG domain-containing protein" evidence="2">
    <location>
        <begin position="18"/>
        <end position="380"/>
    </location>
</feature>
<feature type="domain" description="Homing endonuclease LAGLIDADG" evidence="3">
    <location>
        <begin position="107"/>
        <end position="202"/>
    </location>
</feature>
<protein>
    <recommendedName>
        <fullName evidence="3">Homing endonuclease LAGLIDADG domain-containing protein</fullName>
    </recommendedName>
</protein>
<feature type="signal peptide" evidence="2">
    <location>
        <begin position="1"/>
        <end position="17"/>
    </location>
</feature>
<dbReference type="GO" id="GO:0005739">
    <property type="term" value="C:mitochondrion"/>
    <property type="evidence" value="ECO:0007669"/>
    <property type="project" value="UniProtKB-ARBA"/>
</dbReference>
<dbReference type="RefSeq" id="YP_009630846.1">
    <property type="nucleotide sequence ID" value="NC_042219.1"/>
</dbReference>
<dbReference type="PANTHER" id="PTHR36181:SF2">
    <property type="entry name" value="INTRON-ENCODED ENDONUCLEASE AI3-RELATED"/>
    <property type="match status" value="1"/>
</dbReference>
<accession>A0A4D6E4W4</accession>
<reference evidence="4" key="1">
    <citation type="submission" date="2018-05" db="EMBL/GenBank/DDBJ databases">
        <title>Hypsizygus marmoreus Mitochondrial Genome and Its Evolution.</title>
        <authorList>
            <person name="Wang G."/>
        </authorList>
    </citation>
    <scope>NUCLEOTIDE SEQUENCE</scope>
</reference>
<comment type="function">
    <text evidence="1">Mitochondrial DNA endonuclease involved in intron homing.</text>
</comment>
<organism evidence="4">
    <name type="scientific">Hypsizygus marmoreus</name>
    <name type="common">White beech mushroom</name>
    <name type="synonym">Agaricus marmoreus</name>
    <dbReference type="NCBI Taxonomy" id="39966"/>
    <lineage>
        <taxon>Eukaryota</taxon>
        <taxon>Fungi</taxon>
        <taxon>Dikarya</taxon>
        <taxon>Basidiomycota</taxon>
        <taxon>Agaricomycotina</taxon>
        <taxon>Agaricomycetes</taxon>
        <taxon>Agaricomycetidae</taxon>
        <taxon>Agaricales</taxon>
        <taxon>Tricholomatineae</taxon>
        <taxon>Lyophyllaceae</taxon>
        <taxon>Hypsizygus</taxon>
    </lineage>
</organism>
<dbReference type="EMBL" id="MH382825">
    <property type="protein sequence ID" value="QBZ73679.1"/>
    <property type="molecule type" value="Genomic_DNA"/>
</dbReference>
<dbReference type="PANTHER" id="PTHR36181">
    <property type="entry name" value="INTRON-ENCODED ENDONUCLEASE AI3-RELATED"/>
    <property type="match status" value="1"/>
</dbReference>
<dbReference type="Pfam" id="PF00961">
    <property type="entry name" value="LAGLIDADG_1"/>
    <property type="match status" value="2"/>
</dbReference>
<feature type="domain" description="Homing endonuclease LAGLIDADG" evidence="3">
    <location>
        <begin position="259"/>
        <end position="345"/>
    </location>
</feature>
<keyword evidence="2" id="KW-0732">Signal</keyword>